<dbReference type="AlphaFoldDB" id="A0A2N0NHK5"/>
<comment type="caution">
    <text evidence="1">The sequence shown here is derived from an EMBL/GenBank/DDBJ whole genome shotgun (WGS) entry which is preliminary data.</text>
</comment>
<proteinExistence type="predicted"/>
<name>A0A2N0NHK5_9GLOM</name>
<organism evidence="1 2">
    <name type="scientific">Rhizophagus irregularis</name>
    <dbReference type="NCBI Taxonomy" id="588596"/>
    <lineage>
        <taxon>Eukaryota</taxon>
        <taxon>Fungi</taxon>
        <taxon>Fungi incertae sedis</taxon>
        <taxon>Mucoromycota</taxon>
        <taxon>Glomeromycotina</taxon>
        <taxon>Glomeromycetes</taxon>
        <taxon>Glomerales</taxon>
        <taxon>Glomeraceae</taxon>
        <taxon>Rhizophagus</taxon>
    </lineage>
</organism>
<dbReference type="EMBL" id="LLXJ01006703">
    <property type="protein sequence ID" value="PKB94063.1"/>
    <property type="molecule type" value="Genomic_DNA"/>
</dbReference>
<evidence type="ECO:0000313" key="1">
    <source>
        <dbReference type="EMBL" id="PKB94063.1"/>
    </source>
</evidence>
<gene>
    <name evidence="1" type="ORF">RhiirA5_439632</name>
</gene>
<dbReference type="Proteomes" id="UP000232722">
    <property type="component" value="Unassembled WGS sequence"/>
</dbReference>
<dbReference type="VEuPathDB" id="FungiDB:RhiirA1_480311"/>
<reference evidence="1 2" key="2">
    <citation type="submission" date="2017-09" db="EMBL/GenBank/DDBJ databases">
        <title>Extensive intraspecific genome diversity in a model arbuscular mycorrhizal fungus.</title>
        <authorList>
            <person name="Chen E.C."/>
            <person name="Morin E."/>
            <person name="Beaudet D."/>
            <person name="Noel J."/>
            <person name="Ndikumana S."/>
            <person name="Charron P."/>
            <person name="St-Onge C."/>
            <person name="Giorgi J."/>
            <person name="Grigoriev I.V."/>
            <person name="Roux C."/>
            <person name="Martin F.M."/>
            <person name="Corradi N."/>
        </authorList>
    </citation>
    <scope>NUCLEOTIDE SEQUENCE [LARGE SCALE GENOMIC DNA]</scope>
    <source>
        <strain evidence="1 2">A5</strain>
    </source>
</reference>
<accession>A0A2N0NHK5</accession>
<sequence>MVHSSIYSPFDLYHVIPIQQQSQIKLYMLNYLDYPKKVIDSAIKADIYQELSDMFKIFLYKIQTKIDENQQTNEDYIIHVKNPNITKHKGIHQKGCNQILKNSSLK</sequence>
<evidence type="ECO:0000313" key="2">
    <source>
        <dbReference type="Proteomes" id="UP000232722"/>
    </source>
</evidence>
<protein>
    <submittedName>
        <fullName evidence="1">Uncharacterized protein</fullName>
    </submittedName>
</protein>
<reference evidence="1 2" key="1">
    <citation type="submission" date="2016-04" db="EMBL/GenBank/DDBJ databases">
        <title>Genome analyses suggest a sexual origin of heterokaryosis in a supposedly ancient asexual fungus.</title>
        <authorList>
            <person name="Ropars J."/>
            <person name="Sedzielewska K."/>
            <person name="Noel J."/>
            <person name="Charron P."/>
            <person name="Farinelli L."/>
            <person name="Marton T."/>
            <person name="Kruger M."/>
            <person name="Pelin A."/>
            <person name="Brachmann A."/>
            <person name="Corradi N."/>
        </authorList>
    </citation>
    <scope>NUCLEOTIDE SEQUENCE [LARGE SCALE GENOMIC DNA]</scope>
    <source>
        <strain evidence="1 2">A5</strain>
    </source>
</reference>